<evidence type="ECO:0000256" key="1">
    <source>
        <dbReference type="ARBA" id="ARBA00004651"/>
    </source>
</evidence>
<dbReference type="Proteomes" id="UP001499974">
    <property type="component" value="Unassembled WGS sequence"/>
</dbReference>
<evidence type="ECO:0000256" key="4">
    <source>
        <dbReference type="ARBA" id="ARBA00022692"/>
    </source>
</evidence>
<comment type="caution">
    <text evidence="9">The sequence shown here is derived from an EMBL/GenBank/DDBJ whole genome shotgun (WGS) entry which is preliminary data.</text>
</comment>
<feature type="transmembrane region" description="Helical" evidence="7">
    <location>
        <begin position="122"/>
        <end position="143"/>
    </location>
</feature>
<organism evidence="9 10">
    <name type="scientific">Nocardioides conyzicola</name>
    <dbReference type="NCBI Taxonomy" id="1651781"/>
    <lineage>
        <taxon>Bacteria</taxon>
        <taxon>Bacillati</taxon>
        <taxon>Actinomycetota</taxon>
        <taxon>Actinomycetes</taxon>
        <taxon>Propionibacteriales</taxon>
        <taxon>Nocardioidaceae</taxon>
        <taxon>Nocardioides</taxon>
    </lineage>
</organism>
<dbReference type="InterPro" id="IPR011701">
    <property type="entry name" value="MFS"/>
</dbReference>
<feature type="transmembrane region" description="Helical" evidence="7">
    <location>
        <begin position="243"/>
        <end position="260"/>
    </location>
</feature>
<gene>
    <name evidence="9" type="ORF">GCM10023349_22860</name>
</gene>
<evidence type="ECO:0000256" key="2">
    <source>
        <dbReference type="ARBA" id="ARBA00022448"/>
    </source>
</evidence>
<feature type="transmembrane region" description="Helical" evidence="7">
    <location>
        <begin position="311"/>
        <end position="332"/>
    </location>
</feature>
<evidence type="ECO:0000256" key="7">
    <source>
        <dbReference type="SAM" id="Phobius"/>
    </source>
</evidence>
<dbReference type="PANTHER" id="PTHR42718">
    <property type="entry name" value="MAJOR FACILITATOR SUPERFAMILY MULTIDRUG TRANSPORTER MFSC"/>
    <property type="match status" value="1"/>
</dbReference>
<accession>A0ABP8XFN1</accession>
<keyword evidence="5 7" id="KW-1133">Transmembrane helix</keyword>
<keyword evidence="3" id="KW-1003">Cell membrane</keyword>
<feature type="transmembrane region" description="Helical" evidence="7">
    <location>
        <begin position="377"/>
        <end position="402"/>
    </location>
</feature>
<keyword evidence="4 7" id="KW-0812">Transmembrane</keyword>
<feature type="transmembrane region" description="Helical" evidence="7">
    <location>
        <begin position="217"/>
        <end position="237"/>
    </location>
</feature>
<evidence type="ECO:0000256" key="6">
    <source>
        <dbReference type="ARBA" id="ARBA00023136"/>
    </source>
</evidence>
<evidence type="ECO:0000256" key="5">
    <source>
        <dbReference type="ARBA" id="ARBA00022989"/>
    </source>
</evidence>
<dbReference type="InterPro" id="IPR020846">
    <property type="entry name" value="MFS_dom"/>
</dbReference>
<keyword evidence="2" id="KW-0813">Transport</keyword>
<feature type="transmembrane region" description="Helical" evidence="7">
    <location>
        <begin position="281"/>
        <end position="305"/>
    </location>
</feature>
<evidence type="ECO:0000259" key="8">
    <source>
        <dbReference type="PROSITE" id="PS50850"/>
    </source>
</evidence>
<dbReference type="CDD" id="cd17321">
    <property type="entry name" value="MFS_MMR_MDR_like"/>
    <property type="match status" value="1"/>
</dbReference>
<keyword evidence="10" id="KW-1185">Reference proteome</keyword>
<feature type="transmembrane region" description="Helical" evidence="7">
    <location>
        <begin position="183"/>
        <end position="205"/>
    </location>
</feature>
<dbReference type="Pfam" id="PF07690">
    <property type="entry name" value="MFS_1"/>
    <property type="match status" value="1"/>
</dbReference>
<feature type="domain" description="Major facilitator superfamily (MFS) profile" evidence="8">
    <location>
        <begin position="31"/>
        <end position="474"/>
    </location>
</feature>
<feature type="transmembrane region" description="Helical" evidence="7">
    <location>
        <begin position="414"/>
        <end position="431"/>
    </location>
</feature>
<reference evidence="10" key="1">
    <citation type="journal article" date="2019" name="Int. J. Syst. Evol. Microbiol.">
        <title>The Global Catalogue of Microorganisms (GCM) 10K type strain sequencing project: providing services to taxonomists for standard genome sequencing and annotation.</title>
        <authorList>
            <consortium name="The Broad Institute Genomics Platform"/>
            <consortium name="The Broad Institute Genome Sequencing Center for Infectious Disease"/>
            <person name="Wu L."/>
            <person name="Ma J."/>
        </authorList>
    </citation>
    <scope>NUCLEOTIDE SEQUENCE [LARGE SCALE GENOMIC DNA]</scope>
    <source>
        <strain evidence="10">JCM 18531</strain>
    </source>
</reference>
<protein>
    <submittedName>
        <fullName evidence="9">MFS transporter</fullName>
    </submittedName>
</protein>
<comment type="subcellular location">
    <subcellularLocation>
        <location evidence="1">Cell membrane</location>
        <topology evidence="1">Multi-pass membrane protein</topology>
    </subcellularLocation>
</comment>
<dbReference type="NCBIfam" id="TIGR00711">
    <property type="entry name" value="efflux_EmrB"/>
    <property type="match status" value="1"/>
</dbReference>
<dbReference type="EMBL" id="BAABKM010000002">
    <property type="protein sequence ID" value="GAA4704690.1"/>
    <property type="molecule type" value="Genomic_DNA"/>
</dbReference>
<feature type="transmembrane region" description="Helical" evidence="7">
    <location>
        <begin position="97"/>
        <end position="116"/>
    </location>
</feature>
<dbReference type="SUPFAM" id="SSF103473">
    <property type="entry name" value="MFS general substrate transporter"/>
    <property type="match status" value="1"/>
</dbReference>
<evidence type="ECO:0000313" key="9">
    <source>
        <dbReference type="EMBL" id="GAA4704690.1"/>
    </source>
</evidence>
<dbReference type="InterPro" id="IPR036259">
    <property type="entry name" value="MFS_trans_sf"/>
</dbReference>
<proteinExistence type="predicted"/>
<feature type="transmembrane region" description="Helical" evidence="7">
    <location>
        <begin position="451"/>
        <end position="470"/>
    </location>
</feature>
<feature type="transmembrane region" description="Helical" evidence="7">
    <location>
        <begin position="344"/>
        <end position="365"/>
    </location>
</feature>
<dbReference type="Gene3D" id="1.20.1720.10">
    <property type="entry name" value="Multidrug resistance protein D"/>
    <property type="match status" value="1"/>
</dbReference>
<evidence type="ECO:0000256" key="3">
    <source>
        <dbReference type="ARBA" id="ARBA00022475"/>
    </source>
</evidence>
<dbReference type="InterPro" id="IPR004638">
    <property type="entry name" value="EmrB-like"/>
</dbReference>
<sequence length="475" mass="48412">MFVVTDASGLDPADAEAHEGVRLGTATGRAVVAAAVLGSGMTMLDGTVVNVALATIGKDLDASLAQLQWITNGYLLSLASLILLGGSLGDRYGRRKVFVIGTVWFAIASLLCGLAPNPTVLIAARVLQGAGAALLTPGSLAMIQGAFVRGDRAKAIGSWVGLGGIASAIGPFLGGFLVEYANWRWIFLINLPIAVLTVVIALKAVPETLDPHAPRRLDFTGAVLATVFLGGLTFALIEWGSAAAPWAIGIAILAAVGYVVDERRSEHPMLPLGIFADRTFSAANAMTLVVYAALGAVLFFLVLQLQTVGGYGALQAGMATLPITLCMLLLASKGGALGTRIGPRIPLTVGPLVMAGGALLLLGVGEDVRYWTDVLPGMTVFGLGLALMVAPLTATVLAAVADEHAGIASGVNNAVARAGSLLAVAALPVVVGLGGEEYADPVAFDSAYDSAVMICAVLLALGGVVSWVTIRDPGV</sequence>
<dbReference type="PANTHER" id="PTHR42718:SF42">
    <property type="entry name" value="EXPORT PROTEIN"/>
    <property type="match status" value="1"/>
</dbReference>
<evidence type="ECO:0000313" key="10">
    <source>
        <dbReference type="Proteomes" id="UP001499974"/>
    </source>
</evidence>
<dbReference type="Gene3D" id="1.20.1250.20">
    <property type="entry name" value="MFS general substrate transporter like domains"/>
    <property type="match status" value="1"/>
</dbReference>
<keyword evidence="6 7" id="KW-0472">Membrane</keyword>
<feature type="transmembrane region" description="Helical" evidence="7">
    <location>
        <begin position="155"/>
        <end position="177"/>
    </location>
</feature>
<feature type="transmembrane region" description="Helical" evidence="7">
    <location>
        <begin position="67"/>
        <end position="85"/>
    </location>
</feature>
<dbReference type="PROSITE" id="PS50850">
    <property type="entry name" value="MFS"/>
    <property type="match status" value="1"/>
</dbReference>
<name>A0ABP8XFN1_9ACTN</name>